<comment type="caution">
    <text evidence="3">The sequence shown here is derived from an EMBL/GenBank/DDBJ whole genome shotgun (WGS) entry which is preliminary data.</text>
</comment>
<keyword evidence="3" id="KW-0378">Hydrolase</keyword>
<dbReference type="GO" id="GO:0004843">
    <property type="term" value="F:cysteine-type deubiquitinase activity"/>
    <property type="evidence" value="ECO:0007669"/>
    <property type="project" value="InterPro"/>
</dbReference>
<name>A0AAV5RX78_MAUHU</name>
<evidence type="ECO:0000256" key="1">
    <source>
        <dbReference type="SAM" id="MobiDB-lite"/>
    </source>
</evidence>
<dbReference type="GO" id="GO:1990380">
    <property type="term" value="F:K48-linked deubiquitinase activity"/>
    <property type="evidence" value="ECO:0007669"/>
    <property type="project" value="InterPro"/>
</dbReference>
<feature type="compositionally biased region" description="Low complexity" evidence="1">
    <location>
        <begin position="361"/>
        <end position="375"/>
    </location>
</feature>
<accession>A0AAV5RX78</accession>
<dbReference type="InterPro" id="IPR007518">
    <property type="entry name" value="MINDY"/>
</dbReference>
<dbReference type="PANTHER" id="PTHR18063">
    <property type="entry name" value="NF-E2 INDUCIBLE PROTEIN"/>
    <property type="match status" value="1"/>
</dbReference>
<dbReference type="GO" id="GO:0071944">
    <property type="term" value="C:cell periphery"/>
    <property type="evidence" value="ECO:0007669"/>
    <property type="project" value="TreeGrafter"/>
</dbReference>
<evidence type="ECO:0000313" key="4">
    <source>
        <dbReference type="Proteomes" id="UP001377567"/>
    </source>
</evidence>
<keyword evidence="4" id="KW-1185">Reference proteome</keyword>
<organism evidence="3 4">
    <name type="scientific">Maudiozyma humilis</name>
    <name type="common">Sour dough yeast</name>
    <name type="synonym">Kazachstania humilis</name>
    <dbReference type="NCBI Taxonomy" id="51915"/>
    <lineage>
        <taxon>Eukaryota</taxon>
        <taxon>Fungi</taxon>
        <taxon>Dikarya</taxon>
        <taxon>Ascomycota</taxon>
        <taxon>Saccharomycotina</taxon>
        <taxon>Saccharomycetes</taxon>
        <taxon>Saccharomycetales</taxon>
        <taxon>Saccharomycetaceae</taxon>
        <taxon>Maudiozyma</taxon>
    </lineage>
</organism>
<dbReference type="GO" id="GO:0071108">
    <property type="term" value="P:protein K48-linked deubiquitination"/>
    <property type="evidence" value="ECO:0007669"/>
    <property type="project" value="TreeGrafter"/>
</dbReference>
<feature type="region of interest" description="Disordered" evidence="1">
    <location>
        <begin position="310"/>
        <end position="384"/>
    </location>
</feature>
<protein>
    <submittedName>
        <fullName evidence="3">Ubiquitinyl hydrolase 1</fullName>
    </submittedName>
</protein>
<dbReference type="PANTHER" id="PTHR18063:SF6">
    <property type="entry name" value="UBIQUITIN CARBOXYL-TERMINAL HYDROLASE"/>
    <property type="match status" value="1"/>
</dbReference>
<feature type="compositionally biased region" description="Basic residues" evidence="1">
    <location>
        <begin position="334"/>
        <end position="352"/>
    </location>
</feature>
<sequence length="384" mass="42768">MDIEFATKTIEYKGEERSILMQNENGPCALIALVNVLLIDPRYNDVSQELKRTVKDSSNVSLENLLQVVAELVLQTSGGKDDTFDTKKEDTGEDSDVTKCLTLLPELHTGLNVNPTFDGGFKDSPELSIFRLLNIDLIHGWVLEDSTPGYTRLQKLSYDEAIDICTHASDVMSAGSTSESKDTESILTDAQNLKNFFDESPTQLTTSGIQLLIGELENSKLAVLFRNDHFATVLNHDGTLFSLVTDLGYKKKQNIVWESLLTIDGSGNAFFDSKFQESQYENEYNENNDITSNNENISTDHQIALQLQSEEDSKLAKSLDRKAPSNSTRPNTKDKKKKHKKKDSKPKSKPKKSSNVVRGQSVTRSNNNRSSTPSKSSKDSCIII</sequence>
<dbReference type="AlphaFoldDB" id="A0AAV5RX78"/>
<feature type="domain" description="MINDY deubiquitinase" evidence="2">
    <location>
        <begin position="4"/>
        <end position="275"/>
    </location>
</feature>
<dbReference type="GO" id="GO:0016807">
    <property type="term" value="F:cysteine-type carboxypeptidase activity"/>
    <property type="evidence" value="ECO:0007669"/>
    <property type="project" value="TreeGrafter"/>
</dbReference>
<gene>
    <name evidence="3" type="ORF">DAKH74_024840</name>
</gene>
<reference evidence="3 4" key="1">
    <citation type="journal article" date="2023" name="Elife">
        <title>Identification of key yeast species and microbe-microbe interactions impacting larval growth of Drosophila in the wild.</title>
        <authorList>
            <person name="Mure A."/>
            <person name="Sugiura Y."/>
            <person name="Maeda R."/>
            <person name="Honda K."/>
            <person name="Sakurai N."/>
            <person name="Takahashi Y."/>
            <person name="Watada M."/>
            <person name="Katoh T."/>
            <person name="Gotoh A."/>
            <person name="Gotoh Y."/>
            <person name="Taniguchi I."/>
            <person name="Nakamura K."/>
            <person name="Hayashi T."/>
            <person name="Katayama T."/>
            <person name="Uemura T."/>
            <person name="Hattori Y."/>
        </authorList>
    </citation>
    <scope>NUCLEOTIDE SEQUENCE [LARGE SCALE GENOMIC DNA]</scope>
    <source>
        <strain evidence="3 4">KH-74</strain>
    </source>
</reference>
<proteinExistence type="predicted"/>
<dbReference type="InterPro" id="IPR033979">
    <property type="entry name" value="MINDY_domain"/>
</dbReference>
<dbReference type="GO" id="GO:0005829">
    <property type="term" value="C:cytosol"/>
    <property type="evidence" value="ECO:0007669"/>
    <property type="project" value="TreeGrafter"/>
</dbReference>
<dbReference type="EMBL" id="BTGD01000006">
    <property type="protein sequence ID" value="GMM55868.1"/>
    <property type="molecule type" value="Genomic_DNA"/>
</dbReference>
<evidence type="ECO:0000259" key="2">
    <source>
        <dbReference type="Pfam" id="PF04424"/>
    </source>
</evidence>
<evidence type="ECO:0000313" key="3">
    <source>
        <dbReference type="EMBL" id="GMM55868.1"/>
    </source>
</evidence>
<feature type="compositionally biased region" description="Basic and acidic residues" evidence="1">
    <location>
        <begin position="311"/>
        <end position="323"/>
    </location>
</feature>
<dbReference type="Proteomes" id="UP001377567">
    <property type="component" value="Unassembled WGS sequence"/>
</dbReference>
<dbReference type="Pfam" id="PF04424">
    <property type="entry name" value="MINDY_DUB"/>
    <property type="match status" value="1"/>
</dbReference>